<evidence type="ECO:0000256" key="6">
    <source>
        <dbReference type="ARBA" id="ARBA00023136"/>
    </source>
</evidence>
<dbReference type="KEGG" id="jar:G7057_08410"/>
<evidence type="ECO:0000313" key="9">
    <source>
        <dbReference type="Proteomes" id="UP000501451"/>
    </source>
</evidence>
<evidence type="ECO:0000256" key="2">
    <source>
        <dbReference type="ARBA" id="ARBA00004936"/>
    </source>
</evidence>
<evidence type="ECO:0000256" key="1">
    <source>
        <dbReference type="ARBA" id="ARBA00004651"/>
    </source>
</evidence>
<name>A0A6G7KD38_9LACT</name>
<keyword evidence="3" id="KW-1003">Cell membrane</keyword>
<dbReference type="PANTHER" id="PTHR47371:SF3">
    <property type="entry name" value="PHOSPHOGLYCEROL TRANSFERASE I"/>
    <property type="match status" value="1"/>
</dbReference>
<evidence type="ECO:0000259" key="7">
    <source>
        <dbReference type="Pfam" id="PF00884"/>
    </source>
</evidence>
<dbReference type="InterPro" id="IPR017850">
    <property type="entry name" value="Alkaline_phosphatase_core_sf"/>
</dbReference>
<evidence type="ECO:0000256" key="3">
    <source>
        <dbReference type="ARBA" id="ARBA00022475"/>
    </source>
</evidence>
<keyword evidence="8" id="KW-0808">Transferase</keyword>
<dbReference type="AlphaFoldDB" id="A0A6G7KD38"/>
<protein>
    <submittedName>
        <fullName evidence="8">Sulfatase-like hydrolase/transferase</fullName>
    </submittedName>
</protein>
<dbReference type="Gene3D" id="3.40.720.10">
    <property type="entry name" value="Alkaline Phosphatase, subunit A"/>
    <property type="match status" value="1"/>
</dbReference>
<keyword evidence="9" id="KW-1185">Reference proteome</keyword>
<organism evidence="8 9">
    <name type="scientific">Jeotgalibaca arthritidis</name>
    <dbReference type="NCBI Taxonomy" id="1868794"/>
    <lineage>
        <taxon>Bacteria</taxon>
        <taxon>Bacillati</taxon>
        <taxon>Bacillota</taxon>
        <taxon>Bacilli</taxon>
        <taxon>Lactobacillales</taxon>
        <taxon>Carnobacteriaceae</taxon>
        <taxon>Jeotgalibaca</taxon>
    </lineage>
</organism>
<evidence type="ECO:0000256" key="4">
    <source>
        <dbReference type="ARBA" id="ARBA00022692"/>
    </source>
</evidence>
<dbReference type="GO" id="GO:0016740">
    <property type="term" value="F:transferase activity"/>
    <property type="evidence" value="ECO:0007669"/>
    <property type="project" value="UniProtKB-KW"/>
</dbReference>
<dbReference type="PANTHER" id="PTHR47371">
    <property type="entry name" value="LIPOTEICHOIC ACID SYNTHASE"/>
    <property type="match status" value="1"/>
</dbReference>
<evidence type="ECO:0000256" key="5">
    <source>
        <dbReference type="ARBA" id="ARBA00022989"/>
    </source>
</evidence>
<evidence type="ECO:0000313" key="8">
    <source>
        <dbReference type="EMBL" id="QII83176.1"/>
    </source>
</evidence>
<dbReference type="InterPro" id="IPR000917">
    <property type="entry name" value="Sulfatase_N"/>
</dbReference>
<gene>
    <name evidence="8" type="ORF">G7057_08410</name>
</gene>
<dbReference type="EMBL" id="CP049740">
    <property type="protein sequence ID" value="QII83176.1"/>
    <property type="molecule type" value="Genomic_DNA"/>
</dbReference>
<dbReference type="SUPFAM" id="SSF53649">
    <property type="entry name" value="Alkaline phosphatase-like"/>
    <property type="match status" value="1"/>
</dbReference>
<proteinExistence type="predicted"/>
<accession>A0A6G7KD38</accession>
<dbReference type="InterPro" id="IPR050448">
    <property type="entry name" value="OpgB/LTA_synthase_biosynth"/>
</dbReference>
<keyword evidence="5" id="KW-1133">Transmembrane helix</keyword>
<dbReference type="Pfam" id="PF00884">
    <property type="entry name" value="Sulfatase"/>
    <property type="match status" value="1"/>
</dbReference>
<reference evidence="8 9" key="1">
    <citation type="journal article" date="2017" name="Int. J. Syst. Evol. Microbiol.">
        <title>Jeotgalibaca porci sp. nov. and Jeotgalibaca arthritidis sp. nov., isolated from pigs, and emended description of the genus Jeotgalibaca.</title>
        <authorList>
            <person name="Zamora L."/>
            <person name="Perez-Sancho M."/>
            <person name="Dominguez L."/>
            <person name="Fernandez-Garayzabal J.F."/>
            <person name="Vela A.I."/>
        </authorList>
    </citation>
    <scope>NUCLEOTIDE SEQUENCE [LARGE SCALE GENOMIC DNA]</scope>
    <source>
        <strain evidence="8 9">CECT 9157</strain>
    </source>
</reference>
<feature type="domain" description="Sulfatase N-terminal" evidence="7">
    <location>
        <begin position="13"/>
        <end position="160"/>
    </location>
</feature>
<keyword evidence="8" id="KW-0378">Hydrolase</keyword>
<comment type="pathway">
    <text evidence="2">Cell wall biogenesis; lipoteichoic acid biosynthesis.</text>
</comment>
<dbReference type="GO" id="GO:0016787">
    <property type="term" value="F:hydrolase activity"/>
    <property type="evidence" value="ECO:0007669"/>
    <property type="project" value="UniProtKB-KW"/>
</dbReference>
<dbReference type="Proteomes" id="UP000501451">
    <property type="component" value="Chromosome"/>
</dbReference>
<dbReference type="GO" id="GO:0005886">
    <property type="term" value="C:plasma membrane"/>
    <property type="evidence" value="ECO:0007669"/>
    <property type="project" value="UniProtKB-SubCell"/>
</dbReference>
<sequence>MFLPNFFNEAIGNNPYISDEQAYKEVLDVLKDSEEKDFIHLVTMQNHLSYSGNYNQVDYKVTGYINTEEVEQYLQGMTYSDIAIKELLTQLDDFEEKTIVVFWGDHLPAFYSSKIIEQNGYLNTHETPLLFYNNFKQEEGQDIGTISPIYFINHVLELANAEVTPYIALLERLENALPAFEKGNYLERETGLKTNRSELKPSTQLLLEEYDLILYDLTTGKNYAEKMNFY</sequence>
<keyword evidence="6" id="KW-0472">Membrane</keyword>
<comment type="subcellular location">
    <subcellularLocation>
        <location evidence="1">Cell membrane</location>
        <topology evidence="1">Multi-pass membrane protein</topology>
    </subcellularLocation>
</comment>
<keyword evidence="4" id="KW-0812">Transmembrane</keyword>